<evidence type="ECO:0000256" key="1">
    <source>
        <dbReference type="ARBA" id="ARBA00001917"/>
    </source>
</evidence>
<dbReference type="PROSITE" id="PS00912">
    <property type="entry name" value="DHODEHASE_2"/>
    <property type="match status" value="1"/>
</dbReference>
<evidence type="ECO:0000256" key="9">
    <source>
        <dbReference type="ARBA" id="ARBA00049578"/>
    </source>
</evidence>
<evidence type="ECO:0000256" key="7">
    <source>
        <dbReference type="ARBA" id="ARBA00047685"/>
    </source>
</evidence>
<comment type="similarity">
    <text evidence="3">Belongs to the dihydropyrimidine dehydrogenase family.</text>
</comment>
<evidence type="ECO:0000256" key="5">
    <source>
        <dbReference type="ARBA" id="ARBA00030119"/>
    </source>
</evidence>
<dbReference type="InterPro" id="IPR005720">
    <property type="entry name" value="Dihydroorotate_DH_cat"/>
</dbReference>
<comment type="function">
    <text evidence="9">Involved in pyrimidine base degradation. Catalyzes physiologically the reduction of uracil to 5,6-dihydrouracil (DHU) by using NADH as a specific cosubstrate. It also catalyzes the reverse reaction and the reduction of thymine to 5,6-dihydrothymine (DHT).</text>
</comment>
<dbReference type="PROSITE" id="PS51379">
    <property type="entry name" value="4FE4S_FER_2"/>
    <property type="match status" value="2"/>
</dbReference>
<keyword evidence="4" id="KW-0560">Oxidoreductase</keyword>
<evidence type="ECO:0000256" key="2">
    <source>
        <dbReference type="ARBA" id="ARBA00004725"/>
    </source>
</evidence>
<dbReference type="InterPro" id="IPR001295">
    <property type="entry name" value="Dihydroorotate_DH_CS"/>
</dbReference>
<evidence type="ECO:0000256" key="4">
    <source>
        <dbReference type="ARBA" id="ARBA00023002"/>
    </source>
</evidence>
<feature type="domain" description="4Fe-4S ferredoxin-type" evidence="12">
    <location>
        <begin position="305"/>
        <end position="334"/>
    </location>
</feature>
<dbReference type="Pfam" id="PF01180">
    <property type="entry name" value="DHO_dh"/>
    <property type="match status" value="1"/>
</dbReference>
<evidence type="ECO:0000256" key="3">
    <source>
        <dbReference type="ARBA" id="ARBA00010804"/>
    </source>
</evidence>
<feature type="domain" description="4Fe-4S ferredoxin-type" evidence="12">
    <location>
        <begin position="335"/>
        <end position="360"/>
    </location>
</feature>
<dbReference type="PANTHER" id="PTHR43073:SF2">
    <property type="entry name" value="DIHYDROPYRIMIDINE DEHYDROGENASE [NADP(+)]"/>
    <property type="match status" value="1"/>
</dbReference>
<sequence>MANLNINICGMNLINPVMPAAGPTVRDADCILKCAEGGAGGLVTKTISAKAADVPRPCMEEIKGGFLNTELWSELSPEHWIEHEYERLREAGLPVMVSLGYTAEEIEKLVPLVSKFADALEISTHYVGKDIQPIINSLKAAKKSGLPVFMKISPGIPDVAAYAKRMEAEGADGFVAINSVGPCLHIDIETGLPFMGSTTGYGWLSGKAIKPIALRHVFEISNAVKVPVIGVGGISDGKDAIEMMMAGASAVQICTEAILKGPCVYGKIASEMNKWLDDHNIDNVSDIIGVTKRKMENRSFRTYAKFPVVNENKCISCGLCEQSCAYQAITLEPKAVIHNDKCFGCGLCVTRCSKKAISCL</sequence>
<dbReference type="Gene3D" id="3.30.70.20">
    <property type="match status" value="1"/>
</dbReference>
<dbReference type="SUPFAM" id="SSF51395">
    <property type="entry name" value="FMN-linked oxidoreductases"/>
    <property type="match status" value="1"/>
</dbReference>
<comment type="subunit">
    <text evidence="10">Heterotetramer of 2 PreA and 2 PreT subunits.</text>
</comment>
<accession>A0ABS1TG94</accession>
<evidence type="ECO:0000313" key="13">
    <source>
        <dbReference type="EMBL" id="MBL4938261.1"/>
    </source>
</evidence>
<evidence type="ECO:0000259" key="12">
    <source>
        <dbReference type="PROSITE" id="PS51379"/>
    </source>
</evidence>
<dbReference type="SUPFAM" id="SSF54862">
    <property type="entry name" value="4Fe-4S ferredoxins"/>
    <property type="match status" value="1"/>
</dbReference>
<gene>
    <name evidence="13" type="ORF">JK636_21345</name>
</gene>
<reference evidence="13 14" key="1">
    <citation type="submission" date="2021-01" db="EMBL/GenBank/DDBJ databases">
        <title>Genome public.</title>
        <authorList>
            <person name="Liu C."/>
            <person name="Sun Q."/>
        </authorList>
    </citation>
    <scope>NUCLEOTIDE SEQUENCE [LARGE SCALE GENOMIC DNA]</scope>
    <source>
        <strain evidence="13 14">YIM B02515</strain>
    </source>
</reference>
<organism evidence="13 14">
    <name type="scientific">Clostridium rhizosphaerae</name>
    <dbReference type="NCBI Taxonomy" id="2803861"/>
    <lineage>
        <taxon>Bacteria</taxon>
        <taxon>Bacillati</taxon>
        <taxon>Bacillota</taxon>
        <taxon>Clostridia</taxon>
        <taxon>Eubacteriales</taxon>
        <taxon>Clostridiaceae</taxon>
        <taxon>Clostridium</taxon>
    </lineage>
</organism>
<dbReference type="Gene3D" id="2.30.26.10">
    <property type="entry name" value="Dihydroorotate Dehydrogenase A, chain A, domain 2"/>
    <property type="match status" value="1"/>
</dbReference>
<dbReference type="InterPro" id="IPR023359">
    <property type="entry name" value="Dihydro_DH_chainA_dom2"/>
</dbReference>
<proteinExistence type="inferred from homology"/>
<protein>
    <recommendedName>
        <fullName evidence="11">dihydrouracil dehydrogenase (NAD(+))</fullName>
        <ecNumber evidence="11">1.3.1.1</ecNumber>
    </recommendedName>
    <alternativeName>
        <fullName evidence="6">Dihydrothymine dehydrogenase</fullName>
    </alternativeName>
    <alternativeName>
        <fullName evidence="5">Dihydrouracil dehydrogenase</fullName>
    </alternativeName>
</protein>
<comment type="cofactor">
    <cofactor evidence="1">
        <name>FMN</name>
        <dbReference type="ChEBI" id="CHEBI:58210"/>
    </cofactor>
</comment>
<dbReference type="Proteomes" id="UP000632377">
    <property type="component" value="Unassembled WGS sequence"/>
</dbReference>
<dbReference type="Pfam" id="PF12838">
    <property type="entry name" value="Fer4_7"/>
    <property type="match status" value="1"/>
</dbReference>
<dbReference type="InterPro" id="IPR017896">
    <property type="entry name" value="4Fe4S_Fe-S-bd"/>
</dbReference>
<comment type="catalytic activity">
    <reaction evidence="8">
        <text>5,6-dihydrouracil + NAD(+) = uracil + NADH + H(+)</text>
        <dbReference type="Rhea" id="RHEA:20189"/>
        <dbReference type="ChEBI" id="CHEBI:15378"/>
        <dbReference type="ChEBI" id="CHEBI:15901"/>
        <dbReference type="ChEBI" id="CHEBI:17568"/>
        <dbReference type="ChEBI" id="CHEBI:57540"/>
        <dbReference type="ChEBI" id="CHEBI:57945"/>
        <dbReference type="EC" id="1.3.1.1"/>
    </reaction>
</comment>
<comment type="caution">
    <text evidence="13">The sequence shown here is derived from an EMBL/GenBank/DDBJ whole genome shotgun (WGS) entry which is preliminary data.</text>
</comment>
<evidence type="ECO:0000256" key="10">
    <source>
        <dbReference type="ARBA" id="ARBA00049714"/>
    </source>
</evidence>
<dbReference type="InterPro" id="IPR013785">
    <property type="entry name" value="Aldolase_TIM"/>
</dbReference>
<evidence type="ECO:0000256" key="11">
    <source>
        <dbReference type="ARBA" id="ARBA00049728"/>
    </source>
</evidence>
<dbReference type="Gene3D" id="3.20.20.70">
    <property type="entry name" value="Aldolase class I"/>
    <property type="match status" value="1"/>
</dbReference>
<name>A0ABS1TG94_9CLOT</name>
<evidence type="ECO:0000313" key="14">
    <source>
        <dbReference type="Proteomes" id="UP000632377"/>
    </source>
</evidence>
<dbReference type="RefSeq" id="WP_202750984.1">
    <property type="nucleotide sequence ID" value="NZ_JAESWC010000018.1"/>
</dbReference>
<evidence type="ECO:0000256" key="8">
    <source>
        <dbReference type="ARBA" id="ARBA00048792"/>
    </source>
</evidence>
<dbReference type="PANTHER" id="PTHR43073">
    <property type="entry name" value="DIHYDROPYRIMIDINE DEHYDROGENASE [NADP(+)]"/>
    <property type="match status" value="1"/>
</dbReference>
<dbReference type="EMBL" id="JAESWC010000018">
    <property type="protein sequence ID" value="MBL4938261.1"/>
    <property type="molecule type" value="Genomic_DNA"/>
</dbReference>
<keyword evidence="14" id="KW-1185">Reference proteome</keyword>
<dbReference type="EC" id="1.3.1.1" evidence="11"/>
<comment type="pathway">
    <text evidence="2">Pyrimidine metabolism; UMP biosynthesis via de novo pathway.</text>
</comment>
<evidence type="ECO:0000256" key="6">
    <source>
        <dbReference type="ARBA" id="ARBA00032722"/>
    </source>
</evidence>
<comment type="catalytic activity">
    <reaction evidence="7">
        <text>5,6-dihydrothymine + NAD(+) = thymine + NADH + H(+)</text>
        <dbReference type="Rhea" id="RHEA:28791"/>
        <dbReference type="ChEBI" id="CHEBI:15378"/>
        <dbReference type="ChEBI" id="CHEBI:17821"/>
        <dbReference type="ChEBI" id="CHEBI:27468"/>
        <dbReference type="ChEBI" id="CHEBI:57540"/>
        <dbReference type="ChEBI" id="CHEBI:57945"/>
        <dbReference type="EC" id="1.3.1.1"/>
    </reaction>
</comment>